<proteinExistence type="inferred from homology"/>
<evidence type="ECO:0000313" key="6">
    <source>
        <dbReference type="EMBL" id="OWF38464.1"/>
    </source>
</evidence>
<dbReference type="InterPro" id="IPR040079">
    <property type="entry name" value="Glutathione_S-Trfase"/>
</dbReference>
<feature type="domain" description="GST C-terminal" evidence="5">
    <location>
        <begin position="81"/>
        <end position="205"/>
    </location>
</feature>
<keyword evidence="7" id="KW-1185">Reference proteome</keyword>
<dbReference type="PANTHER" id="PTHR11571:SF150">
    <property type="entry name" value="GLUTATHIONE S-TRANSFERASE"/>
    <property type="match status" value="1"/>
</dbReference>
<dbReference type="InterPro" id="IPR004045">
    <property type="entry name" value="Glutathione_S-Trfase_N"/>
</dbReference>
<dbReference type="SFLD" id="SFLDS00019">
    <property type="entry name" value="Glutathione_Transferase_(cytos"/>
    <property type="match status" value="1"/>
</dbReference>
<dbReference type="SUPFAM" id="SSF47616">
    <property type="entry name" value="GST C-terminal domain-like"/>
    <property type="match status" value="1"/>
</dbReference>
<dbReference type="GO" id="GO:0006749">
    <property type="term" value="P:glutathione metabolic process"/>
    <property type="evidence" value="ECO:0007669"/>
    <property type="project" value="TreeGrafter"/>
</dbReference>
<dbReference type="InterPro" id="IPR036282">
    <property type="entry name" value="Glutathione-S-Trfase_C_sf"/>
</dbReference>
<dbReference type="Gene3D" id="3.40.30.10">
    <property type="entry name" value="Glutaredoxin"/>
    <property type="match status" value="1"/>
</dbReference>
<dbReference type="PROSITE" id="PS50404">
    <property type="entry name" value="GST_NTER"/>
    <property type="match status" value="1"/>
</dbReference>
<dbReference type="SFLD" id="SFLDG01205">
    <property type="entry name" value="AMPS.1"/>
    <property type="match status" value="1"/>
</dbReference>
<dbReference type="EMBL" id="NEDP02005566">
    <property type="protein sequence ID" value="OWF38464.1"/>
    <property type="molecule type" value="Genomic_DNA"/>
</dbReference>
<dbReference type="InterPro" id="IPR050213">
    <property type="entry name" value="GST_superfamily"/>
</dbReference>
<dbReference type="Gene3D" id="1.20.1050.10">
    <property type="match status" value="1"/>
</dbReference>
<dbReference type="Proteomes" id="UP000242188">
    <property type="component" value="Unassembled WGS sequence"/>
</dbReference>
<evidence type="ECO:0000256" key="3">
    <source>
        <dbReference type="ARBA" id="ARBA00049616"/>
    </source>
</evidence>
<dbReference type="InterPro" id="IPR004046">
    <property type="entry name" value="GST_C"/>
</dbReference>
<dbReference type="PANTHER" id="PTHR11571">
    <property type="entry name" value="GLUTATHIONE S-TRANSFERASE"/>
    <property type="match status" value="1"/>
</dbReference>
<dbReference type="STRING" id="6573.A0A210PPT5"/>
<dbReference type="AlphaFoldDB" id="A0A210PPT5"/>
<evidence type="ECO:0000259" key="4">
    <source>
        <dbReference type="PROSITE" id="PS50404"/>
    </source>
</evidence>
<dbReference type="GO" id="GO:0005212">
    <property type="term" value="F:structural constituent of eye lens"/>
    <property type="evidence" value="ECO:0007669"/>
    <property type="project" value="UniProtKB-KW"/>
</dbReference>
<name>A0A210PPT5_MIZYE</name>
<dbReference type="CDD" id="cd03192">
    <property type="entry name" value="GST_C_Sigma_like"/>
    <property type="match status" value="1"/>
</dbReference>
<sequence length="205" mass="22968">MPSHKLIYFGLRGRGELIRLAFAAAGQTYEEDTVTFPDWPALKPKMPTGQLPVLEVDGKQLSQSLAIARYLGREFGLAGKNNLDQCLVDQVIDTAADCLTEYVKSHFEKDETKKTEITKTLVDETIPKFARILTTFLENSGGKNGFFVGSELTLADLACHEVFTDFLLLNADALKDFPKLAANRQKVEDNENVKRYLDKRPENPI</sequence>
<comment type="similarity">
    <text evidence="1">Belongs to the GST superfamily.</text>
</comment>
<dbReference type="FunFam" id="3.40.30.10:FF:000035">
    <property type="entry name" value="hematopoietic prostaglandin D synthase"/>
    <property type="match status" value="1"/>
</dbReference>
<dbReference type="CDD" id="cd03039">
    <property type="entry name" value="GST_N_Sigma_like"/>
    <property type="match status" value="1"/>
</dbReference>
<evidence type="ECO:0000259" key="5">
    <source>
        <dbReference type="PROSITE" id="PS50405"/>
    </source>
</evidence>
<dbReference type="PROSITE" id="PS50405">
    <property type="entry name" value="GST_CTER"/>
    <property type="match status" value="1"/>
</dbReference>
<comment type="caution">
    <text evidence="6">The sequence shown here is derived from an EMBL/GenBank/DDBJ whole genome shotgun (WGS) entry which is preliminary data.</text>
</comment>
<gene>
    <name evidence="6" type="ORF">KP79_PYT11579</name>
</gene>
<reference evidence="6 7" key="1">
    <citation type="journal article" date="2017" name="Nat. Ecol. Evol.">
        <title>Scallop genome provides insights into evolution of bilaterian karyotype and development.</title>
        <authorList>
            <person name="Wang S."/>
            <person name="Zhang J."/>
            <person name="Jiao W."/>
            <person name="Li J."/>
            <person name="Xun X."/>
            <person name="Sun Y."/>
            <person name="Guo X."/>
            <person name="Huan P."/>
            <person name="Dong B."/>
            <person name="Zhang L."/>
            <person name="Hu X."/>
            <person name="Sun X."/>
            <person name="Wang J."/>
            <person name="Zhao C."/>
            <person name="Wang Y."/>
            <person name="Wang D."/>
            <person name="Huang X."/>
            <person name="Wang R."/>
            <person name="Lv J."/>
            <person name="Li Y."/>
            <person name="Zhang Z."/>
            <person name="Liu B."/>
            <person name="Lu W."/>
            <person name="Hui Y."/>
            <person name="Liang J."/>
            <person name="Zhou Z."/>
            <person name="Hou R."/>
            <person name="Li X."/>
            <person name="Liu Y."/>
            <person name="Li H."/>
            <person name="Ning X."/>
            <person name="Lin Y."/>
            <person name="Zhao L."/>
            <person name="Xing Q."/>
            <person name="Dou J."/>
            <person name="Li Y."/>
            <person name="Mao J."/>
            <person name="Guo H."/>
            <person name="Dou H."/>
            <person name="Li T."/>
            <person name="Mu C."/>
            <person name="Jiang W."/>
            <person name="Fu Q."/>
            <person name="Fu X."/>
            <person name="Miao Y."/>
            <person name="Liu J."/>
            <person name="Yu Q."/>
            <person name="Li R."/>
            <person name="Liao H."/>
            <person name="Li X."/>
            <person name="Kong Y."/>
            <person name="Jiang Z."/>
            <person name="Chourrout D."/>
            <person name="Li R."/>
            <person name="Bao Z."/>
        </authorList>
    </citation>
    <scope>NUCLEOTIDE SEQUENCE [LARGE SCALE GENOMIC DNA]</scope>
    <source>
        <strain evidence="6 7">PY_sf001</strain>
    </source>
</reference>
<keyword evidence="2" id="KW-0273">Eye lens protein</keyword>
<protein>
    <submittedName>
        <fullName evidence="6">S-crystallin SL11</fullName>
    </submittedName>
</protein>
<dbReference type="InterPro" id="IPR036249">
    <property type="entry name" value="Thioredoxin-like_sf"/>
</dbReference>
<organism evidence="6 7">
    <name type="scientific">Mizuhopecten yessoensis</name>
    <name type="common">Japanese scallop</name>
    <name type="synonym">Patinopecten yessoensis</name>
    <dbReference type="NCBI Taxonomy" id="6573"/>
    <lineage>
        <taxon>Eukaryota</taxon>
        <taxon>Metazoa</taxon>
        <taxon>Spiralia</taxon>
        <taxon>Lophotrochozoa</taxon>
        <taxon>Mollusca</taxon>
        <taxon>Bivalvia</taxon>
        <taxon>Autobranchia</taxon>
        <taxon>Pteriomorphia</taxon>
        <taxon>Pectinida</taxon>
        <taxon>Pectinoidea</taxon>
        <taxon>Pectinidae</taxon>
        <taxon>Mizuhopecten</taxon>
    </lineage>
</organism>
<accession>A0A210PPT5</accession>
<feature type="domain" description="GST N-terminal" evidence="4">
    <location>
        <begin position="2"/>
        <end position="79"/>
    </location>
</feature>
<dbReference type="SUPFAM" id="SSF52833">
    <property type="entry name" value="Thioredoxin-like"/>
    <property type="match status" value="1"/>
</dbReference>
<dbReference type="Pfam" id="PF02798">
    <property type="entry name" value="GST_N"/>
    <property type="match status" value="1"/>
</dbReference>
<evidence type="ECO:0000256" key="1">
    <source>
        <dbReference type="ARBA" id="ARBA00007409"/>
    </source>
</evidence>
<evidence type="ECO:0000256" key="2">
    <source>
        <dbReference type="ARBA" id="ARBA00022613"/>
    </source>
</evidence>
<dbReference type="GO" id="GO:0004364">
    <property type="term" value="F:glutathione transferase activity"/>
    <property type="evidence" value="ECO:0007669"/>
    <property type="project" value="TreeGrafter"/>
</dbReference>
<evidence type="ECO:0000313" key="7">
    <source>
        <dbReference type="Proteomes" id="UP000242188"/>
    </source>
</evidence>
<comment type="function">
    <text evidence="3">S-crystallins are structural components of squids and octopi eye lens. Contains relatively little if any GST activity.</text>
</comment>
<dbReference type="FunFam" id="1.20.1050.10:FF:000030">
    <property type="entry name" value="Glutathione S-transferase S1"/>
    <property type="match status" value="1"/>
</dbReference>
<dbReference type="Pfam" id="PF14497">
    <property type="entry name" value="GST_C_3"/>
    <property type="match status" value="1"/>
</dbReference>
<dbReference type="SFLD" id="SFLDG00363">
    <property type="entry name" value="AMPS_(cytGST):_Alpha-__Mu-__Pi"/>
    <property type="match status" value="1"/>
</dbReference>
<dbReference type="InterPro" id="IPR010987">
    <property type="entry name" value="Glutathione-S-Trfase_C-like"/>
</dbReference>
<dbReference type="OrthoDB" id="414243at2759"/>